<dbReference type="Gene3D" id="1.10.8.60">
    <property type="match status" value="1"/>
</dbReference>
<dbReference type="Proteomes" id="UP001372834">
    <property type="component" value="Unassembled WGS sequence"/>
</dbReference>
<dbReference type="GO" id="GO:0016887">
    <property type="term" value="F:ATP hydrolysis activity"/>
    <property type="evidence" value="ECO:0007669"/>
    <property type="project" value="InterPro"/>
</dbReference>
<dbReference type="InterPro" id="IPR052267">
    <property type="entry name" value="N-DRC_Component"/>
</dbReference>
<feature type="compositionally biased region" description="Basic and acidic residues" evidence="1">
    <location>
        <begin position="457"/>
        <end position="485"/>
    </location>
</feature>
<organism evidence="3 4">
    <name type="scientific">Polyplax serrata</name>
    <name type="common">Common mouse louse</name>
    <dbReference type="NCBI Taxonomy" id="468196"/>
    <lineage>
        <taxon>Eukaryota</taxon>
        <taxon>Metazoa</taxon>
        <taxon>Ecdysozoa</taxon>
        <taxon>Arthropoda</taxon>
        <taxon>Hexapoda</taxon>
        <taxon>Insecta</taxon>
        <taxon>Pterygota</taxon>
        <taxon>Neoptera</taxon>
        <taxon>Paraneoptera</taxon>
        <taxon>Psocodea</taxon>
        <taxon>Troctomorpha</taxon>
        <taxon>Phthiraptera</taxon>
        <taxon>Anoplura</taxon>
        <taxon>Polyplacidae</taxon>
        <taxon>Polyplax</taxon>
    </lineage>
</organism>
<comment type="caution">
    <text evidence="3">The sequence shown here is derived from an EMBL/GenBank/DDBJ whole genome shotgun (WGS) entry which is preliminary data.</text>
</comment>
<dbReference type="Pfam" id="PF00004">
    <property type="entry name" value="AAA"/>
    <property type="match status" value="1"/>
</dbReference>
<feature type="compositionally biased region" description="Basic residues" evidence="1">
    <location>
        <begin position="567"/>
        <end position="582"/>
    </location>
</feature>
<dbReference type="SUPFAM" id="SSF52540">
    <property type="entry name" value="P-loop containing nucleoside triphosphate hydrolases"/>
    <property type="match status" value="1"/>
</dbReference>
<reference evidence="3 4" key="1">
    <citation type="submission" date="2023-10" db="EMBL/GenBank/DDBJ databases">
        <title>Genomes of two closely related lineages of the louse Polyplax serrata with different host specificities.</title>
        <authorList>
            <person name="Martinu J."/>
            <person name="Tarabai H."/>
            <person name="Stefka J."/>
            <person name="Hypsa V."/>
        </authorList>
    </citation>
    <scope>NUCLEOTIDE SEQUENCE [LARGE SCALE GENOMIC DNA]</scope>
    <source>
        <strain evidence="3">HR10_N</strain>
    </source>
</reference>
<dbReference type="InterPro" id="IPR003959">
    <property type="entry name" value="ATPase_AAA_core"/>
</dbReference>
<evidence type="ECO:0000313" key="3">
    <source>
        <dbReference type="EMBL" id="KAK6643690.1"/>
    </source>
</evidence>
<dbReference type="Gene3D" id="3.40.50.300">
    <property type="entry name" value="P-loop containing nucleotide triphosphate hydrolases"/>
    <property type="match status" value="1"/>
</dbReference>
<dbReference type="InterPro" id="IPR027417">
    <property type="entry name" value="P-loop_NTPase"/>
</dbReference>
<dbReference type="PANTHER" id="PTHR14690">
    <property type="entry name" value="IQ MOTIF CONTAINING WITH AAA DOMAIN 1"/>
    <property type="match status" value="1"/>
</dbReference>
<feature type="region of interest" description="Disordered" evidence="1">
    <location>
        <begin position="562"/>
        <end position="588"/>
    </location>
</feature>
<name>A0AAN8XN65_POLSC</name>
<feature type="domain" description="ATPase AAA-type core" evidence="2">
    <location>
        <begin position="672"/>
        <end position="788"/>
    </location>
</feature>
<evidence type="ECO:0000259" key="2">
    <source>
        <dbReference type="Pfam" id="PF00004"/>
    </source>
</evidence>
<gene>
    <name evidence="3" type="ORF">RUM43_005200</name>
</gene>
<accession>A0AAN8XN65</accession>
<sequence length="921" mass="107068">MSQKYYKQLCQEAQNNLGRNFNLEAKINKCSPFQDINFAKWLIGHLYMNYIQIANRLDKCYDQMVHPQKRELTGRLLDLVIGRILELKATVTKIELDNYCFFDNVLVELKLTPQDMEIHIPRYYWYDKERVKAHRRKLINKVFEEAERERFRIHYLEKVPEEAREEAWEKYLMKEEQQRQEKEKLEEQQKKMAGGRLNEMSSLEKLIKEMNEPEPSETEGAVVDSVCLIQRHERARQGRVQAAWAKKYKRMKEQGTFAKRLPDNEAFKAAAIIQYNWRKYRQRDRRRKHAQKLLELLGMAEPSFKDNSGVNKLKKIEKLRRKIREANQREYEGSIGVVKEQLAALYSNQIEEDVTDEIRAWFQSFFDSCGFLPDFPPPEQVLPKGNIFGVPKVLGPDFAEKAFPQVQKKLDNPMPTTALGVALCGLTSIGGSALVTAGHWIEPQEFLICQKELEKGSNTSDKSKKEPDKKGGTNDKKPTEKKKGPVTEFQLPASNFVQPLKKAVRDYKVEWMDRDERNNYEQRYIYEMVKENKFAELSMEIRSIVDEVMRLELDILKDALESDKNPGKKKKAKKSPKPQRLKVVKEKKDPTGHRTLDDLFMELFKNGIIKDYEEAYLKDYVGERSYCAFEFRQKNMEWPPSTGDVKELILQLCILPLGSSIVHQMAPLVKSVCLIGSENSGKEFLGRIICSETSAVMFDLTPANLVGKYPGKGGLKMLEHLIEKMSRTLQPSVIFIDGTEKTFYKKVPKEERHLDPKRMAGLINKLLKGIKPTDQILLLGVCSQPWLANTNKFLKAYQQLIFVPQMDYSSYFLVWKTLLMAYHSVPRTFDVSCLARASTGYSVKAIIDTIKNVLTTERISISSSKPYTHAEFLEELFKQKPDDDKMTEKCINFYENTDLPKKRRKRLNELLELEKGKKKAK</sequence>
<feature type="region of interest" description="Disordered" evidence="1">
    <location>
        <begin position="457"/>
        <end position="488"/>
    </location>
</feature>
<protein>
    <recommendedName>
        <fullName evidence="2">ATPase AAA-type core domain-containing protein</fullName>
    </recommendedName>
</protein>
<evidence type="ECO:0000256" key="1">
    <source>
        <dbReference type="SAM" id="MobiDB-lite"/>
    </source>
</evidence>
<dbReference type="AlphaFoldDB" id="A0AAN8XN65"/>
<dbReference type="EMBL" id="JAWJWE010000002">
    <property type="protein sequence ID" value="KAK6643690.1"/>
    <property type="molecule type" value="Genomic_DNA"/>
</dbReference>
<dbReference type="PANTHER" id="PTHR14690:SF9">
    <property type="entry name" value="GH08353P"/>
    <property type="match status" value="1"/>
</dbReference>
<dbReference type="GO" id="GO:0005524">
    <property type="term" value="F:ATP binding"/>
    <property type="evidence" value="ECO:0007669"/>
    <property type="project" value="InterPro"/>
</dbReference>
<proteinExistence type="predicted"/>
<evidence type="ECO:0000313" key="4">
    <source>
        <dbReference type="Proteomes" id="UP001372834"/>
    </source>
</evidence>